<dbReference type="Pfam" id="PF18480">
    <property type="entry name" value="DUF5615"/>
    <property type="match status" value="1"/>
</dbReference>
<gene>
    <name evidence="2" type="ORF">SAMN05444388_102540</name>
</gene>
<dbReference type="GeneID" id="31767899"/>
<evidence type="ECO:0000259" key="1">
    <source>
        <dbReference type="Pfam" id="PF18480"/>
    </source>
</evidence>
<reference evidence="2 3" key="1">
    <citation type="submission" date="2016-11" db="EMBL/GenBank/DDBJ databases">
        <authorList>
            <person name="Jaros S."/>
            <person name="Januszkiewicz K."/>
            <person name="Wedrychowicz H."/>
        </authorList>
    </citation>
    <scope>NUCLEOTIDE SEQUENCE [LARGE SCALE GENOMIC DNA]</scope>
    <source>
        <strain evidence="2 3">DSM 6792</strain>
    </source>
</reference>
<dbReference type="OMA" id="PKVIWIR"/>
<dbReference type="InterPro" id="IPR041049">
    <property type="entry name" value="DUF5615"/>
</dbReference>
<evidence type="ECO:0000313" key="3">
    <source>
        <dbReference type="Proteomes" id="UP000184112"/>
    </source>
</evidence>
<proteinExistence type="predicted"/>
<sequence>MKLLLDANISWRITKLIENDFSGCFHSKDIPVNQPAKDLEIWDYARKNSFTILTHDDDFEKLLLLKGVPPKVIILKTFNKNTKQIAELLISKKEIIESFVLNDELMILEIY</sequence>
<dbReference type="Proteomes" id="UP000184112">
    <property type="component" value="Unassembled WGS sequence"/>
</dbReference>
<dbReference type="EMBL" id="FQWH01000002">
    <property type="protein sequence ID" value="SHG40111.1"/>
    <property type="molecule type" value="Genomic_DNA"/>
</dbReference>
<evidence type="ECO:0000313" key="2">
    <source>
        <dbReference type="EMBL" id="SHG40111.1"/>
    </source>
</evidence>
<protein>
    <submittedName>
        <fullName evidence="2">Predicted nuclease, contains PIN domain, potential toxin-antitoxin system component</fullName>
    </submittedName>
</protein>
<dbReference type="RefSeq" id="WP_012026927.1">
    <property type="nucleotide sequence ID" value="NZ_CP031763.1"/>
</dbReference>
<dbReference type="AlphaFoldDB" id="A0A1M6WRU4"/>
<organism evidence="2 3">
    <name type="scientific">Flavobacterium johnsoniae</name>
    <name type="common">Cytophaga johnsonae</name>
    <dbReference type="NCBI Taxonomy" id="986"/>
    <lineage>
        <taxon>Bacteria</taxon>
        <taxon>Pseudomonadati</taxon>
        <taxon>Bacteroidota</taxon>
        <taxon>Flavobacteriia</taxon>
        <taxon>Flavobacteriales</taxon>
        <taxon>Flavobacteriaceae</taxon>
        <taxon>Flavobacterium</taxon>
    </lineage>
</organism>
<accession>A0A1M6WRU4</accession>
<feature type="domain" description="DUF5615" evidence="1">
    <location>
        <begin position="1"/>
        <end position="110"/>
    </location>
</feature>
<name>A0A1M6WRU4_FLAJO</name>